<protein>
    <submittedName>
        <fullName evidence="2">Uncharacterized protein</fullName>
    </submittedName>
</protein>
<feature type="compositionally biased region" description="Polar residues" evidence="1">
    <location>
        <begin position="144"/>
        <end position="153"/>
    </location>
</feature>
<dbReference type="Proteomes" id="UP000823868">
    <property type="component" value="Unassembled WGS sequence"/>
</dbReference>
<feature type="region of interest" description="Disordered" evidence="1">
    <location>
        <begin position="122"/>
        <end position="180"/>
    </location>
</feature>
<dbReference type="AlphaFoldDB" id="A0A9D1Y6D9"/>
<feature type="region of interest" description="Disordered" evidence="1">
    <location>
        <begin position="1"/>
        <end position="36"/>
    </location>
</feature>
<reference evidence="2" key="2">
    <citation type="submission" date="2021-04" db="EMBL/GenBank/DDBJ databases">
        <authorList>
            <person name="Gilroy R."/>
        </authorList>
    </citation>
    <scope>NUCLEOTIDE SEQUENCE</scope>
    <source>
        <strain evidence="2">ChiBcec16_6824</strain>
    </source>
</reference>
<evidence type="ECO:0000256" key="1">
    <source>
        <dbReference type="SAM" id="MobiDB-lite"/>
    </source>
</evidence>
<evidence type="ECO:0000313" key="2">
    <source>
        <dbReference type="EMBL" id="HIY20549.1"/>
    </source>
</evidence>
<dbReference type="EMBL" id="DXDX01000031">
    <property type="protein sequence ID" value="HIY20549.1"/>
    <property type="molecule type" value="Genomic_DNA"/>
</dbReference>
<reference evidence="2" key="1">
    <citation type="journal article" date="2021" name="PeerJ">
        <title>Extensive microbial diversity within the chicken gut microbiome revealed by metagenomics and culture.</title>
        <authorList>
            <person name="Gilroy R."/>
            <person name="Ravi A."/>
            <person name="Getino M."/>
            <person name="Pursley I."/>
            <person name="Horton D.L."/>
            <person name="Alikhan N.F."/>
            <person name="Baker D."/>
            <person name="Gharbi K."/>
            <person name="Hall N."/>
            <person name="Watson M."/>
            <person name="Adriaenssens E.M."/>
            <person name="Foster-Nyarko E."/>
            <person name="Jarju S."/>
            <person name="Secka A."/>
            <person name="Antonio M."/>
            <person name="Oren A."/>
            <person name="Chaudhuri R.R."/>
            <person name="La Ragione R."/>
            <person name="Hildebrand F."/>
            <person name="Pallen M.J."/>
        </authorList>
    </citation>
    <scope>NUCLEOTIDE SEQUENCE</scope>
    <source>
        <strain evidence="2">ChiBcec16_6824</strain>
    </source>
</reference>
<sequence length="180" mass="19127">MDVSHVSAASTPGSSKQSSAARQPGNSARLSVPSSDRLQLSQQAVALLQTQAQKAQAPRGLVALFRPQKEEDSSDVLSDAMEKLKLCAKIASRIRKGDKVPAKDMRYLIKHNAQLYMMAMASRQPNDNPKKWKSAVQGKEDDAASTTYNSAPERSSPSLQAAPSAPSTGGDTPSTGESSD</sequence>
<feature type="compositionally biased region" description="Polar residues" evidence="1">
    <location>
        <begin position="169"/>
        <end position="180"/>
    </location>
</feature>
<evidence type="ECO:0000313" key="3">
    <source>
        <dbReference type="Proteomes" id="UP000823868"/>
    </source>
</evidence>
<comment type="caution">
    <text evidence="2">The sequence shown here is derived from an EMBL/GenBank/DDBJ whole genome shotgun (WGS) entry which is preliminary data.</text>
</comment>
<organism evidence="2 3">
    <name type="scientific">Candidatus Flavonifractor merdigallinarum</name>
    <dbReference type="NCBI Taxonomy" id="2838589"/>
    <lineage>
        <taxon>Bacteria</taxon>
        <taxon>Bacillati</taxon>
        <taxon>Bacillota</taxon>
        <taxon>Clostridia</taxon>
        <taxon>Eubacteriales</taxon>
        <taxon>Oscillospiraceae</taxon>
        <taxon>Flavonifractor</taxon>
    </lineage>
</organism>
<feature type="compositionally biased region" description="Polar residues" evidence="1">
    <location>
        <begin position="7"/>
        <end position="36"/>
    </location>
</feature>
<feature type="compositionally biased region" description="Low complexity" evidence="1">
    <location>
        <begin position="155"/>
        <end position="167"/>
    </location>
</feature>
<gene>
    <name evidence="2" type="ORF">H9841_01435</name>
</gene>
<accession>A0A9D1Y6D9</accession>
<name>A0A9D1Y6D9_9FIRM</name>
<proteinExistence type="predicted"/>